<keyword evidence="2" id="KW-1133">Transmembrane helix</keyword>
<feature type="transmembrane region" description="Helical" evidence="2">
    <location>
        <begin position="75"/>
        <end position="100"/>
    </location>
</feature>
<dbReference type="EMBL" id="CAFBMK010000370">
    <property type="protein sequence ID" value="CAB4953490.1"/>
    <property type="molecule type" value="Genomic_DNA"/>
</dbReference>
<sequence>MGLTELLAGAPADAPGAVIVRPDAYEVRLLVALAALLVVAVALVVAAGLVAGAATAGAASAREAVRRAWRAWPGIALVLVALALVAGVLASGVVAVAVLAGGVRFQLTSVVLLAGLGTLGVLVLRLSLWPAVALLDGAGLRGALTSSWAATRGSALRLVLAAVVALLALVVPAGLVWLVVTAGLDALADAEVLDLSPVAIGLWALVAAPVAALAGTVVWGVGARAVLVALREAGPAQPPTARSTAERDTRSKSRAARA</sequence>
<name>A0A6J7KBU4_9ZZZZ</name>
<proteinExistence type="predicted"/>
<feature type="transmembrane region" description="Helical" evidence="2">
    <location>
        <begin position="112"/>
        <end position="135"/>
    </location>
</feature>
<evidence type="ECO:0000256" key="1">
    <source>
        <dbReference type="SAM" id="MobiDB-lite"/>
    </source>
</evidence>
<organism evidence="3">
    <name type="scientific">freshwater metagenome</name>
    <dbReference type="NCBI Taxonomy" id="449393"/>
    <lineage>
        <taxon>unclassified sequences</taxon>
        <taxon>metagenomes</taxon>
        <taxon>ecological metagenomes</taxon>
    </lineage>
</organism>
<keyword evidence="2" id="KW-0812">Transmembrane</keyword>
<accession>A0A6J7KBU4</accession>
<evidence type="ECO:0000313" key="3">
    <source>
        <dbReference type="EMBL" id="CAB4953490.1"/>
    </source>
</evidence>
<dbReference type="AlphaFoldDB" id="A0A6J7KBU4"/>
<protein>
    <submittedName>
        <fullName evidence="3">Unannotated protein</fullName>
    </submittedName>
</protein>
<feature type="transmembrane region" description="Helical" evidence="2">
    <location>
        <begin position="29"/>
        <end position="54"/>
    </location>
</feature>
<feature type="transmembrane region" description="Helical" evidence="2">
    <location>
        <begin position="156"/>
        <end position="180"/>
    </location>
</feature>
<reference evidence="3" key="1">
    <citation type="submission" date="2020-05" db="EMBL/GenBank/DDBJ databases">
        <authorList>
            <person name="Chiriac C."/>
            <person name="Salcher M."/>
            <person name="Ghai R."/>
            <person name="Kavagutti S V."/>
        </authorList>
    </citation>
    <scope>NUCLEOTIDE SEQUENCE</scope>
</reference>
<feature type="region of interest" description="Disordered" evidence="1">
    <location>
        <begin position="236"/>
        <end position="258"/>
    </location>
</feature>
<keyword evidence="2" id="KW-0472">Membrane</keyword>
<feature type="transmembrane region" description="Helical" evidence="2">
    <location>
        <begin position="200"/>
        <end position="221"/>
    </location>
</feature>
<gene>
    <name evidence="3" type="ORF">UFOPK3564_03625</name>
</gene>
<evidence type="ECO:0000256" key="2">
    <source>
        <dbReference type="SAM" id="Phobius"/>
    </source>
</evidence>